<dbReference type="SUPFAM" id="SSF50156">
    <property type="entry name" value="PDZ domain-like"/>
    <property type="match status" value="1"/>
</dbReference>
<keyword evidence="2" id="KW-0963">Cytoplasm</keyword>
<dbReference type="PROSITE" id="PS50106">
    <property type="entry name" value="PDZ"/>
    <property type="match status" value="1"/>
</dbReference>
<dbReference type="PANTHER" id="PTHR24214">
    <property type="entry name" value="PDZ AND LIM DOMAIN PROTEIN ZASP"/>
    <property type="match status" value="1"/>
</dbReference>
<name>A0A7R8UNT3_HERIL</name>
<dbReference type="InterPro" id="IPR050604">
    <property type="entry name" value="PDZ-LIM_domain"/>
</dbReference>
<sequence length="223" mass="25270">MPEAHVPPTAETERKLAVLSNGGIGDSDIFPLFDNGSEDDVYVLHPEEEKWGFRITGGAEFKMPVVVFQVTEGSLAAKNGIKLGDVIRKINGIDSSTLNLSEARKIIDQAEESLELIVEKMEEENEAGVEEKTIVLKQPLILKDLAPPRELVLPKAEPRVWHPVMWHHPPRSSEERKEGEELPHHRIIRNIRRFFKETEDKPELRQKHVEDMLLALPSASKLD</sequence>
<dbReference type="Pfam" id="PF00595">
    <property type="entry name" value="PDZ"/>
    <property type="match status" value="1"/>
</dbReference>
<dbReference type="GO" id="GO:0030018">
    <property type="term" value="C:Z disc"/>
    <property type="evidence" value="ECO:0007669"/>
    <property type="project" value="TreeGrafter"/>
</dbReference>
<comment type="subcellular location">
    <subcellularLocation>
        <location evidence="1">Cytoplasm</location>
    </subcellularLocation>
</comment>
<organism evidence="6 7">
    <name type="scientific">Hermetia illucens</name>
    <name type="common">Black soldier fly</name>
    <dbReference type="NCBI Taxonomy" id="343691"/>
    <lineage>
        <taxon>Eukaryota</taxon>
        <taxon>Metazoa</taxon>
        <taxon>Ecdysozoa</taxon>
        <taxon>Arthropoda</taxon>
        <taxon>Hexapoda</taxon>
        <taxon>Insecta</taxon>
        <taxon>Pterygota</taxon>
        <taxon>Neoptera</taxon>
        <taxon>Endopterygota</taxon>
        <taxon>Diptera</taxon>
        <taxon>Brachycera</taxon>
        <taxon>Stratiomyomorpha</taxon>
        <taxon>Stratiomyidae</taxon>
        <taxon>Hermetiinae</taxon>
        <taxon>Hermetia</taxon>
    </lineage>
</organism>
<keyword evidence="3" id="KW-0479">Metal-binding</keyword>
<keyword evidence="4" id="KW-0175">Coiled coil</keyword>
<dbReference type="GO" id="GO:0031941">
    <property type="term" value="C:filamentous actin"/>
    <property type="evidence" value="ECO:0007669"/>
    <property type="project" value="TreeGrafter"/>
</dbReference>
<evidence type="ECO:0000256" key="1">
    <source>
        <dbReference type="ARBA" id="ARBA00004496"/>
    </source>
</evidence>
<dbReference type="InterPro" id="IPR001478">
    <property type="entry name" value="PDZ"/>
</dbReference>
<dbReference type="PANTHER" id="PTHR24214:SF38">
    <property type="entry name" value="PDZ AND LIM DOMAIN PROTEIN ZASP-RELATED"/>
    <property type="match status" value="1"/>
</dbReference>
<protein>
    <recommendedName>
        <fullName evidence="5">PDZ domain-containing protein</fullName>
    </recommendedName>
</protein>
<evidence type="ECO:0000256" key="3">
    <source>
        <dbReference type="ARBA" id="ARBA00023038"/>
    </source>
</evidence>
<dbReference type="Proteomes" id="UP000594454">
    <property type="component" value="Chromosome 3"/>
</dbReference>
<dbReference type="OrthoDB" id="44841at2759"/>
<dbReference type="GO" id="GO:0030036">
    <property type="term" value="P:actin cytoskeleton organization"/>
    <property type="evidence" value="ECO:0007669"/>
    <property type="project" value="TreeGrafter"/>
</dbReference>
<dbReference type="FunFam" id="2.30.42.10:FF:000055">
    <property type="entry name" value="PDZ and LIM domain protein 3"/>
    <property type="match status" value="1"/>
</dbReference>
<dbReference type="EMBL" id="LR899011">
    <property type="protein sequence ID" value="CAD7084246.1"/>
    <property type="molecule type" value="Genomic_DNA"/>
</dbReference>
<evidence type="ECO:0000313" key="6">
    <source>
        <dbReference type="EMBL" id="CAD7084246.1"/>
    </source>
</evidence>
<accession>A0A7R8UNT3</accession>
<dbReference type="Gene3D" id="2.30.42.10">
    <property type="match status" value="1"/>
</dbReference>
<proteinExistence type="predicted"/>
<evidence type="ECO:0000313" key="7">
    <source>
        <dbReference type="Proteomes" id="UP000594454"/>
    </source>
</evidence>
<feature type="domain" description="PDZ" evidence="5">
    <location>
        <begin position="40"/>
        <end position="122"/>
    </location>
</feature>
<dbReference type="GO" id="GO:0003779">
    <property type="term" value="F:actin binding"/>
    <property type="evidence" value="ECO:0007669"/>
    <property type="project" value="TreeGrafter"/>
</dbReference>
<keyword evidence="3" id="KW-0440">LIM domain</keyword>
<dbReference type="GO" id="GO:0005912">
    <property type="term" value="C:adherens junction"/>
    <property type="evidence" value="ECO:0007669"/>
    <property type="project" value="TreeGrafter"/>
</dbReference>
<dbReference type="InParanoid" id="A0A7R8UNT3"/>
<dbReference type="GO" id="GO:0061061">
    <property type="term" value="P:muscle structure development"/>
    <property type="evidence" value="ECO:0007669"/>
    <property type="project" value="TreeGrafter"/>
</dbReference>
<feature type="coiled-coil region" evidence="4">
    <location>
        <begin position="93"/>
        <end position="127"/>
    </location>
</feature>
<evidence type="ECO:0000256" key="2">
    <source>
        <dbReference type="ARBA" id="ARBA00022490"/>
    </source>
</evidence>
<gene>
    <name evidence="6" type="ORF">HERILL_LOCUS7151</name>
</gene>
<dbReference type="InterPro" id="IPR036034">
    <property type="entry name" value="PDZ_sf"/>
</dbReference>
<evidence type="ECO:0000259" key="5">
    <source>
        <dbReference type="PROSITE" id="PS50106"/>
    </source>
</evidence>
<dbReference type="AlphaFoldDB" id="A0A7R8UNT3"/>
<keyword evidence="7" id="KW-1185">Reference proteome</keyword>
<evidence type="ECO:0000256" key="4">
    <source>
        <dbReference type="SAM" id="Coils"/>
    </source>
</evidence>
<reference evidence="6 7" key="1">
    <citation type="submission" date="2020-11" db="EMBL/GenBank/DDBJ databases">
        <authorList>
            <person name="Wallbank WR R."/>
            <person name="Pardo Diaz C."/>
            <person name="Kozak K."/>
            <person name="Martin S."/>
            <person name="Jiggins C."/>
            <person name="Moest M."/>
            <person name="Warren A I."/>
            <person name="Generalovic N T."/>
            <person name="Byers J.R.P. K."/>
            <person name="Montejo-Kovacevich G."/>
            <person name="Yen C E."/>
        </authorList>
    </citation>
    <scope>NUCLEOTIDE SEQUENCE [LARGE SCALE GENOMIC DNA]</scope>
</reference>
<dbReference type="GO" id="GO:0001725">
    <property type="term" value="C:stress fiber"/>
    <property type="evidence" value="ECO:0007669"/>
    <property type="project" value="TreeGrafter"/>
</dbReference>
<dbReference type="SMART" id="SM00228">
    <property type="entry name" value="PDZ"/>
    <property type="match status" value="1"/>
</dbReference>
<dbReference type="GO" id="GO:0051371">
    <property type="term" value="F:muscle alpha-actinin binding"/>
    <property type="evidence" value="ECO:0007669"/>
    <property type="project" value="TreeGrafter"/>
</dbReference>
<keyword evidence="3" id="KW-0862">Zinc</keyword>